<keyword evidence="4 5" id="KW-0505">Motor protein</keyword>
<keyword evidence="11" id="KW-1185">Reference proteome</keyword>
<dbReference type="SMART" id="SM00312">
    <property type="entry name" value="PX"/>
    <property type="match status" value="1"/>
</dbReference>
<evidence type="ECO:0000256" key="5">
    <source>
        <dbReference type="PROSITE-ProRule" id="PRU00283"/>
    </source>
</evidence>
<sequence>MSSVKVAVRVRPLNQRELDMGSRFIIQMDDCKTSILNPKLLEASNFNTFPSDKCKEFTYDYSYWSVSRSEVRFDSQEKVFSDLGEDVINSAYEGYNACIFAYGQTGSGKTYTMTGAQDDAGLTPRICKALFSRMKDLDTTYQTVVSYLEIYNEKVRDLLKPKSQHSLKVREHPKQGPYVQDLSKHIVQKYDDILELMDCGNTHRTTASTNMNDTSSRSHAIFTVNFTQAKFTGNIPSETSSKIHLVDLAGSERADATGATGQRLKEGGSINRSLTTLGNVISALADLSEKSKRNAFIPYRDSVLSWLLKDSLGGNSKTIMIATISPADVNYGETLSTLRFANRAKNIINKPTINEDPNVKLIRDLRAEIERLKSMIGSHIDSTSSPRVQEKLHENEAKIKELTEEWQARWQKAAQILKSGGGALDLSRQGTGVVLHSNLPHLIGIDDDLLSTGIALFELREGINRIGVQNEKVPPDIELNGDDVLFEHCTIENTKKGSVFMLPSEGAICTLNGETIINRVQLKQGDVLCFGQVNVFRFNHPSQAAKLRDEIKNSPAHQRRLSTLGQSMTDLARSCENLMAFNQDSPALDEKLKRLSVGMEMNKTNIDKSLNISTSDLKSEDLLNENFVSIEKHMDALQKEREKLYSKLVCEREKTKVIVEKLDEELVENVEKLKKCEYEVMEKEKQLRNEREKEREIINRDREHLKKILNGALIDDELAKEMDVETKSKLLSELQMIKQAQEELKEQERSYLQQFKESEASVISDYERQQEELQKRKSILEADRVILKECEDNLEQWQETEDQELEKEISAIETERLRIAMEAKQLQDDEHSAEKLYKDRLDQLQMHRDSQIEKLNSVRDDVKAIDTERQDFVKDLLHRLDDEENKVRLRQEDDVEELKELERRLETAKRITKGRNIEIDKEKKNLEDKLLTIEADLLSSMNVYESKMDQLADNSPIETIVKIDRSQNDVVSTTSSSVENFDEVANRRSEEPMQTSYYTSDNTSDSELTVLSSIPGDNDSNRLRHIIEREVRRRLFEEKVQMEKLRQKDREKDRLERRQEMIRLKETHRREIKRLKNGEKSTCTQANPFATSMMQNGDENWIEKSLEYDEEIERLDLYSSQENPTEAFQVRIPSYIKRSSRWDLYYDFIIELQVGEEQWSVYRRYTRFREFHAELSCKYPEIMVLQLPPKKWFVNLSGKIVNERQNQLEDYLRSVLRMIQKNPASPLHPKNVKYYSKYTLTNFHEFFRKGLFETTKHSTT</sequence>
<dbReference type="InterPro" id="IPR019821">
    <property type="entry name" value="Kinesin_motor_CS"/>
</dbReference>
<evidence type="ECO:0000256" key="1">
    <source>
        <dbReference type="ARBA" id="ARBA00022741"/>
    </source>
</evidence>
<dbReference type="PROSITE" id="PS50195">
    <property type="entry name" value="PX"/>
    <property type="match status" value="1"/>
</dbReference>
<dbReference type="SUPFAM" id="SSF49879">
    <property type="entry name" value="SMAD/FHA domain"/>
    <property type="match status" value="1"/>
</dbReference>
<organism evidence="10 11">
    <name type="scientific">Dimorphilus gyrociliatus</name>
    <dbReference type="NCBI Taxonomy" id="2664684"/>
    <lineage>
        <taxon>Eukaryota</taxon>
        <taxon>Metazoa</taxon>
        <taxon>Spiralia</taxon>
        <taxon>Lophotrochozoa</taxon>
        <taxon>Annelida</taxon>
        <taxon>Polychaeta</taxon>
        <taxon>Polychaeta incertae sedis</taxon>
        <taxon>Dinophilidae</taxon>
        <taxon>Dimorphilus</taxon>
    </lineage>
</organism>
<dbReference type="CDD" id="cd01365">
    <property type="entry name" value="KISc_KIF1A_KIF1B"/>
    <property type="match status" value="1"/>
</dbReference>
<dbReference type="InterPro" id="IPR001683">
    <property type="entry name" value="PX_dom"/>
</dbReference>
<accession>A0A7I8W0G0</accession>
<dbReference type="PROSITE" id="PS00411">
    <property type="entry name" value="KINESIN_MOTOR_1"/>
    <property type="match status" value="1"/>
</dbReference>
<feature type="coiled-coil region" evidence="6">
    <location>
        <begin position="634"/>
        <end position="700"/>
    </location>
</feature>
<keyword evidence="2 5" id="KW-0067">ATP-binding</keyword>
<dbReference type="PRINTS" id="PR00380">
    <property type="entry name" value="KINESINHEAVY"/>
</dbReference>
<dbReference type="InterPro" id="IPR036871">
    <property type="entry name" value="PX_dom_sf"/>
</dbReference>
<dbReference type="InterPro" id="IPR027417">
    <property type="entry name" value="P-loop_NTPase"/>
</dbReference>
<feature type="domain" description="Kinesin motor" evidence="8">
    <location>
        <begin position="3"/>
        <end position="347"/>
    </location>
</feature>
<dbReference type="GO" id="GO:0005524">
    <property type="term" value="F:ATP binding"/>
    <property type="evidence" value="ECO:0007669"/>
    <property type="project" value="UniProtKB-UniRule"/>
</dbReference>
<evidence type="ECO:0000256" key="7">
    <source>
        <dbReference type="SAM" id="MobiDB-lite"/>
    </source>
</evidence>
<dbReference type="GO" id="GO:0007018">
    <property type="term" value="P:microtubule-based movement"/>
    <property type="evidence" value="ECO:0007669"/>
    <property type="project" value="InterPro"/>
</dbReference>
<evidence type="ECO:0000256" key="6">
    <source>
        <dbReference type="SAM" id="Coils"/>
    </source>
</evidence>
<dbReference type="PROSITE" id="PS50067">
    <property type="entry name" value="KINESIN_MOTOR_2"/>
    <property type="match status" value="1"/>
</dbReference>
<feature type="region of interest" description="Disordered" evidence="7">
    <location>
        <begin position="985"/>
        <end position="1004"/>
    </location>
</feature>
<dbReference type="Gene3D" id="2.60.200.20">
    <property type="match status" value="1"/>
</dbReference>
<evidence type="ECO:0000313" key="10">
    <source>
        <dbReference type="EMBL" id="CAD5122012.1"/>
    </source>
</evidence>
<dbReference type="Pfam" id="PF00225">
    <property type="entry name" value="Kinesin"/>
    <property type="match status" value="1"/>
</dbReference>
<dbReference type="Pfam" id="PF00787">
    <property type="entry name" value="PX"/>
    <property type="match status" value="1"/>
</dbReference>
<dbReference type="SUPFAM" id="SSF52540">
    <property type="entry name" value="P-loop containing nucleoside triphosphate hydrolases"/>
    <property type="match status" value="1"/>
</dbReference>
<dbReference type="Proteomes" id="UP000549394">
    <property type="component" value="Unassembled WGS sequence"/>
</dbReference>
<keyword evidence="1 5" id="KW-0547">Nucleotide-binding</keyword>
<name>A0A7I8W0G0_9ANNE</name>
<dbReference type="SUPFAM" id="SSF64268">
    <property type="entry name" value="PX domain"/>
    <property type="match status" value="1"/>
</dbReference>
<feature type="coiled-coil region" evidence="6">
    <location>
        <begin position="888"/>
        <end position="936"/>
    </location>
</feature>
<dbReference type="GO" id="GO:0035091">
    <property type="term" value="F:phosphatidylinositol binding"/>
    <property type="evidence" value="ECO:0007669"/>
    <property type="project" value="InterPro"/>
</dbReference>
<feature type="domain" description="PX" evidence="9">
    <location>
        <begin position="1126"/>
        <end position="1254"/>
    </location>
</feature>
<dbReference type="OrthoDB" id="3176171at2759"/>
<dbReference type="AlphaFoldDB" id="A0A7I8W0G0"/>
<protein>
    <submittedName>
        <fullName evidence="10">DgyrCDS10466</fullName>
    </submittedName>
</protein>
<dbReference type="PANTHER" id="PTHR47117:SF6">
    <property type="entry name" value="KINESIN-LIKE PROTEIN KIF16B"/>
    <property type="match status" value="1"/>
</dbReference>
<reference evidence="10 11" key="1">
    <citation type="submission" date="2020-08" db="EMBL/GenBank/DDBJ databases">
        <authorList>
            <person name="Hejnol A."/>
        </authorList>
    </citation>
    <scope>NUCLEOTIDE SEQUENCE [LARGE SCALE GENOMIC DNA]</scope>
</reference>
<dbReference type="FunFam" id="3.40.850.10:FF:000021">
    <property type="entry name" value="kinesin-like protein KIF16B isoform X1"/>
    <property type="match status" value="1"/>
</dbReference>
<gene>
    <name evidence="10" type="ORF">DGYR_LOCUS9878</name>
</gene>
<dbReference type="Gene3D" id="3.30.1520.10">
    <property type="entry name" value="Phox-like domain"/>
    <property type="match status" value="1"/>
</dbReference>
<evidence type="ECO:0000256" key="2">
    <source>
        <dbReference type="ARBA" id="ARBA00022840"/>
    </source>
</evidence>
<evidence type="ECO:0000259" key="8">
    <source>
        <dbReference type="PROSITE" id="PS50067"/>
    </source>
</evidence>
<comment type="caution">
    <text evidence="10">The sequence shown here is derived from an EMBL/GenBank/DDBJ whole genome shotgun (WGS) entry which is preliminary data.</text>
</comment>
<evidence type="ECO:0000256" key="4">
    <source>
        <dbReference type="ARBA" id="ARBA00023175"/>
    </source>
</evidence>
<proteinExistence type="inferred from homology"/>
<dbReference type="PANTHER" id="PTHR47117">
    <property type="entry name" value="STAR-RELATED LIPID TRANSFER PROTEIN 9"/>
    <property type="match status" value="1"/>
</dbReference>
<feature type="binding site" evidence="5">
    <location>
        <begin position="103"/>
        <end position="110"/>
    </location>
    <ligand>
        <name>ATP</name>
        <dbReference type="ChEBI" id="CHEBI:30616"/>
    </ligand>
</feature>
<dbReference type="GO" id="GO:0008017">
    <property type="term" value="F:microtubule binding"/>
    <property type="evidence" value="ECO:0007669"/>
    <property type="project" value="InterPro"/>
</dbReference>
<dbReference type="InterPro" id="IPR008984">
    <property type="entry name" value="SMAD_FHA_dom_sf"/>
</dbReference>
<dbReference type="InterPro" id="IPR001752">
    <property type="entry name" value="Kinesin_motor_dom"/>
</dbReference>
<comment type="similarity">
    <text evidence="5">Belongs to the TRAFAC class myosin-kinesin ATPase superfamily. Kinesin family.</text>
</comment>
<evidence type="ECO:0000313" key="11">
    <source>
        <dbReference type="Proteomes" id="UP000549394"/>
    </source>
</evidence>
<dbReference type="EMBL" id="CAJFCJ010000015">
    <property type="protein sequence ID" value="CAD5122012.1"/>
    <property type="molecule type" value="Genomic_DNA"/>
</dbReference>
<feature type="coiled-coil region" evidence="6">
    <location>
        <begin position="727"/>
        <end position="807"/>
    </location>
</feature>
<dbReference type="SMART" id="SM00129">
    <property type="entry name" value="KISc"/>
    <property type="match status" value="1"/>
</dbReference>
<dbReference type="InterPro" id="IPR036961">
    <property type="entry name" value="Kinesin_motor_dom_sf"/>
</dbReference>
<dbReference type="Gene3D" id="3.40.850.10">
    <property type="entry name" value="Kinesin motor domain"/>
    <property type="match status" value="1"/>
</dbReference>
<evidence type="ECO:0000259" key="9">
    <source>
        <dbReference type="PROSITE" id="PS50195"/>
    </source>
</evidence>
<evidence type="ECO:0000256" key="3">
    <source>
        <dbReference type="ARBA" id="ARBA00023054"/>
    </source>
</evidence>
<feature type="coiled-coil region" evidence="6">
    <location>
        <begin position="1038"/>
        <end position="1078"/>
    </location>
</feature>
<keyword evidence="3 6" id="KW-0175">Coiled coil</keyword>
<feature type="compositionally biased region" description="Low complexity" evidence="7">
    <location>
        <begin position="995"/>
        <end position="1004"/>
    </location>
</feature>
<dbReference type="GO" id="GO:0003777">
    <property type="term" value="F:microtubule motor activity"/>
    <property type="evidence" value="ECO:0007669"/>
    <property type="project" value="InterPro"/>
</dbReference>